<dbReference type="InterPro" id="IPR036188">
    <property type="entry name" value="FAD/NAD-bd_sf"/>
</dbReference>
<dbReference type="GO" id="GO:0050660">
    <property type="term" value="F:flavin adenine dinucleotide binding"/>
    <property type="evidence" value="ECO:0007669"/>
    <property type="project" value="InterPro"/>
</dbReference>
<comment type="similarity">
    <text evidence="1">Belongs to the GMC oxidoreductase family.</text>
</comment>
<accession>A0AAN7TN15</accession>
<dbReference type="AlphaFoldDB" id="A0AAN7TN15"/>
<proteinExistence type="inferred from homology"/>
<dbReference type="InterPro" id="IPR012132">
    <property type="entry name" value="GMC_OxRdtase"/>
</dbReference>
<reference evidence="3" key="1">
    <citation type="submission" date="2023-08" db="EMBL/GenBank/DDBJ databases">
        <title>Black Yeasts Isolated from many extreme environments.</title>
        <authorList>
            <person name="Coleine C."/>
            <person name="Stajich J.E."/>
            <person name="Selbmann L."/>
        </authorList>
    </citation>
    <scope>NUCLEOTIDE SEQUENCE</scope>
    <source>
        <strain evidence="3">CCFEE 5401</strain>
    </source>
</reference>
<dbReference type="EMBL" id="JAVRRL010000008">
    <property type="protein sequence ID" value="KAK5116359.1"/>
    <property type="molecule type" value="Genomic_DNA"/>
</dbReference>
<evidence type="ECO:0000256" key="1">
    <source>
        <dbReference type="ARBA" id="ARBA00010790"/>
    </source>
</evidence>
<organism evidence="3 4">
    <name type="scientific">Meristemomyces frigidus</name>
    <dbReference type="NCBI Taxonomy" id="1508187"/>
    <lineage>
        <taxon>Eukaryota</taxon>
        <taxon>Fungi</taxon>
        <taxon>Dikarya</taxon>
        <taxon>Ascomycota</taxon>
        <taxon>Pezizomycotina</taxon>
        <taxon>Dothideomycetes</taxon>
        <taxon>Dothideomycetidae</taxon>
        <taxon>Mycosphaerellales</taxon>
        <taxon>Teratosphaeriaceae</taxon>
        <taxon>Meristemomyces</taxon>
    </lineage>
</organism>
<gene>
    <name evidence="3" type="ORF">LTR62_007906</name>
</gene>
<dbReference type="InterPro" id="IPR007867">
    <property type="entry name" value="GMC_OxRtase_C"/>
</dbReference>
<feature type="domain" description="Glucose-methanol-choline oxidoreductase C-terminal" evidence="2">
    <location>
        <begin position="157"/>
        <end position="230"/>
    </location>
</feature>
<protein>
    <recommendedName>
        <fullName evidence="2">Glucose-methanol-choline oxidoreductase C-terminal domain-containing protein</fullName>
    </recommendedName>
</protein>
<dbReference type="Proteomes" id="UP001310890">
    <property type="component" value="Unassembled WGS sequence"/>
</dbReference>
<comment type="caution">
    <text evidence="3">The sequence shown here is derived from an EMBL/GenBank/DDBJ whole genome shotgun (WGS) entry which is preliminary data.</text>
</comment>
<name>A0AAN7TN15_9PEZI</name>
<dbReference type="GO" id="GO:0044550">
    <property type="term" value="P:secondary metabolite biosynthetic process"/>
    <property type="evidence" value="ECO:0007669"/>
    <property type="project" value="TreeGrafter"/>
</dbReference>
<dbReference type="SUPFAM" id="SSF51905">
    <property type="entry name" value="FAD/NAD(P)-binding domain"/>
    <property type="match status" value="1"/>
</dbReference>
<dbReference type="PANTHER" id="PTHR11552">
    <property type="entry name" value="GLUCOSE-METHANOL-CHOLINE GMC OXIDOREDUCTASE"/>
    <property type="match status" value="1"/>
</dbReference>
<dbReference type="Gene3D" id="3.50.50.60">
    <property type="entry name" value="FAD/NAD(P)-binding domain"/>
    <property type="match status" value="1"/>
</dbReference>
<dbReference type="GO" id="GO:0016614">
    <property type="term" value="F:oxidoreductase activity, acting on CH-OH group of donors"/>
    <property type="evidence" value="ECO:0007669"/>
    <property type="project" value="InterPro"/>
</dbReference>
<evidence type="ECO:0000313" key="4">
    <source>
        <dbReference type="Proteomes" id="UP001310890"/>
    </source>
</evidence>
<dbReference type="Gene3D" id="3.30.560.10">
    <property type="entry name" value="Glucose Oxidase, domain 3"/>
    <property type="match status" value="2"/>
</dbReference>
<evidence type="ECO:0000313" key="3">
    <source>
        <dbReference type="EMBL" id="KAK5116359.1"/>
    </source>
</evidence>
<sequence length="245" mass="25848">MIWQTTVTYLLTTHTWHDSVNIGGVSHNVSISTIESILAATAGHEAEREKYLANATGVLGNIVSDVIPLEKLPASYRANFTASTNEKLEMWPADWLQVEFVPSASGSPAETNPSGVGDMGILIVAAISRSNVTISSNNMSDAPVAIDPSIISSPKISPGANITSDVELLEVIKTKIGGIHHASATCMMGAANESMAVVDSHGRAFGVEGLTVIDVSSLRFTPPGHTQAATHCQAEKLVADVMNEW</sequence>
<dbReference type="SUPFAM" id="SSF54373">
    <property type="entry name" value="FAD-linked reductases, C-terminal domain"/>
    <property type="match status" value="1"/>
</dbReference>
<dbReference type="PANTHER" id="PTHR11552:SF138">
    <property type="entry name" value="DEHYDROGENASE PKFF-RELATED"/>
    <property type="match status" value="1"/>
</dbReference>
<evidence type="ECO:0000259" key="2">
    <source>
        <dbReference type="Pfam" id="PF05199"/>
    </source>
</evidence>
<dbReference type="Pfam" id="PF05199">
    <property type="entry name" value="GMC_oxred_C"/>
    <property type="match status" value="1"/>
</dbReference>